<dbReference type="InterPro" id="IPR011989">
    <property type="entry name" value="ARM-like"/>
</dbReference>
<proteinExistence type="predicted"/>
<keyword evidence="5" id="KW-0677">Repeat</keyword>
<evidence type="ECO:0000256" key="5">
    <source>
        <dbReference type="ARBA" id="ARBA00022737"/>
    </source>
</evidence>
<protein>
    <recommendedName>
        <fullName evidence="3">Armadillo repeat-containing protein 8</fullName>
    </recommendedName>
</protein>
<comment type="subcellular location">
    <subcellularLocation>
        <location evidence="2">Cytoplasm</location>
    </subcellularLocation>
    <subcellularLocation>
        <location evidence="1">Nucleus</location>
    </subcellularLocation>
</comment>
<dbReference type="SMART" id="SM00185">
    <property type="entry name" value="ARM"/>
    <property type="match status" value="9"/>
</dbReference>
<evidence type="ECO:0000256" key="2">
    <source>
        <dbReference type="ARBA" id="ARBA00004496"/>
    </source>
</evidence>
<dbReference type="InterPro" id="IPR038739">
    <property type="entry name" value="ARMC8/Vid28"/>
</dbReference>
<dbReference type="SUPFAM" id="SSF48371">
    <property type="entry name" value="ARM repeat"/>
    <property type="match status" value="1"/>
</dbReference>
<evidence type="ECO:0000256" key="4">
    <source>
        <dbReference type="ARBA" id="ARBA00022490"/>
    </source>
</evidence>
<dbReference type="GeneID" id="100371107"/>
<dbReference type="RefSeq" id="XP_002734995.2">
    <property type="nucleotide sequence ID" value="XM_002734949.2"/>
</dbReference>
<dbReference type="PANTHER" id="PTHR15651:SF7">
    <property type="entry name" value="ARMADILLO REPEAT-CONTAINING PROTEIN 8"/>
    <property type="match status" value="1"/>
</dbReference>
<reference evidence="8" key="1">
    <citation type="submission" date="2025-08" db="UniProtKB">
        <authorList>
            <consortium name="RefSeq"/>
        </authorList>
    </citation>
    <scope>IDENTIFICATION</scope>
    <source>
        <tissue evidence="8">Testes</tissue>
    </source>
</reference>
<dbReference type="PANTHER" id="PTHR15651">
    <property type="entry name" value="ARMADILLO REPEAT-CONTAINING PROTEIN 8"/>
    <property type="match status" value="1"/>
</dbReference>
<sequence>MIESMILGEDVNPSQIIVDSLSTTDTQQLLLALRQMKNVVIGSNRQKSNMILCGAIPKLLYLQSEFSGNSEVLLESAVVLGSFAKGTCDNVKSLLDNGVIPILLKGLVHSDIKYIEACLRCLRTIFASDVTPSDYLYDDGAVVLHLISIIPMSLCTQECITSILSKCCKNRDHQNILSGHGAIQALAPLLTSNCAKVQLPTLQCYAMMCYQNEQVAMAIAAASYNSETIPQLLVKQCGREQNEMKQLTAAKCLAYLCRAGAIQSQNSIIVTKALPTLVRMCKNGKKFQERVEGAETLAYLIETDVELQRIASVSDHLVKTLADYFRWPPPGITNNTGDLNKLNQDMQYSSELKQAAFRAYASLGANDEDIRKRIIETENLMDHIVTGLSDSAIKVRIAAVRCLHSLSRSVQQLRTSFQDHAVWKPLMKLLQNASDEILTVASSTLCNLLLEFSPSKEPILESGAVELLCDLARREDPALRLNAIWALMNMSFQTDQKIKTSILANLGTEQIFQLLSDSNVDVLMKTLGLLRNLLSTKSHIDHIMCLHGTQIMQAVVLILEGEHSVEVKEQTLCIVANIADGCSAKEFIMSNDDVLKKITNYMIHANVKLQIAATYCVSNLVWNEEEGALERQAKLRDMGVQKLLQQLLSSSDTVLFDKVKTALQQFT</sequence>
<name>A0ABM0GQC5_SACKO</name>
<evidence type="ECO:0000313" key="8">
    <source>
        <dbReference type="RefSeq" id="XP_002734995.2"/>
    </source>
</evidence>
<dbReference type="Gene3D" id="1.25.10.10">
    <property type="entry name" value="Leucine-rich Repeat Variant"/>
    <property type="match status" value="2"/>
</dbReference>
<keyword evidence="6" id="KW-0539">Nucleus</keyword>
<dbReference type="InterPro" id="IPR000357">
    <property type="entry name" value="HEAT"/>
</dbReference>
<evidence type="ECO:0000313" key="7">
    <source>
        <dbReference type="Proteomes" id="UP000694865"/>
    </source>
</evidence>
<keyword evidence="4" id="KW-0963">Cytoplasm</keyword>
<dbReference type="InterPro" id="IPR000225">
    <property type="entry name" value="Armadillo"/>
</dbReference>
<dbReference type="Pfam" id="PF02985">
    <property type="entry name" value="HEAT"/>
    <property type="match status" value="1"/>
</dbReference>
<dbReference type="InterPro" id="IPR016024">
    <property type="entry name" value="ARM-type_fold"/>
</dbReference>
<evidence type="ECO:0000256" key="6">
    <source>
        <dbReference type="ARBA" id="ARBA00023242"/>
    </source>
</evidence>
<evidence type="ECO:0000256" key="1">
    <source>
        <dbReference type="ARBA" id="ARBA00004123"/>
    </source>
</evidence>
<dbReference type="Proteomes" id="UP000694865">
    <property type="component" value="Unplaced"/>
</dbReference>
<evidence type="ECO:0000256" key="3">
    <source>
        <dbReference type="ARBA" id="ARBA00013746"/>
    </source>
</evidence>
<keyword evidence="7" id="KW-1185">Reference proteome</keyword>
<accession>A0ABM0GQC5</accession>
<gene>
    <name evidence="8" type="primary">LOC100371107</name>
</gene>
<organism evidence="7 8">
    <name type="scientific">Saccoglossus kowalevskii</name>
    <name type="common">Acorn worm</name>
    <dbReference type="NCBI Taxonomy" id="10224"/>
    <lineage>
        <taxon>Eukaryota</taxon>
        <taxon>Metazoa</taxon>
        <taxon>Hemichordata</taxon>
        <taxon>Enteropneusta</taxon>
        <taxon>Harrimaniidae</taxon>
        <taxon>Saccoglossus</taxon>
    </lineage>
</organism>